<gene>
    <name evidence="2" type="ORF">CMN54_14725</name>
</gene>
<evidence type="ECO:0000313" key="3">
    <source>
        <dbReference type="Proteomes" id="UP000226525"/>
    </source>
</evidence>
<dbReference type="InterPro" id="IPR021212">
    <property type="entry name" value="DUF2760"/>
</dbReference>
<protein>
    <recommendedName>
        <fullName evidence="1">DUF2760 domain-containing protein</fullName>
    </recommendedName>
</protein>
<name>A0A2D6YNC5_9DELT</name>
<evidence type="ECO:0000259" key="1">
    <source>
        <dbReference type="Pfam" id="PF10816"/>
    </source>
</evidence>
<dbReference type="AlphaFoldDB" id="A0A2D6YNC5"/>
<comment type="caution">
    <text evidence="2">The sequence shown here is derived from an EMBL/GenBank/DDBJ whole genome shotgun (WGS) entry which is preliminary data.</text>
</comment>
<dbReference type="Pfam" id="PF10816">
    <property type="entry name" value="DUF2760"/>
    <property type="match status" value="1"/>
</dbReference>
<dbReference type="EMBL" id="NZEX01000178">
    <property type="protein sequence ID" value="MAH64664.1"/>
    <property type="molecule type" value="Genomic_DNA"/>
</dbReference>
<sequence length="243" mass="27863">MQLEKNLNFLFRIFLYSFYCFLKVIFSRRAGNYIHAALVEVSRVNALEKNQRRLEKENKKRLKQGLPPLAVTKNSEEVELTEPEETHEKVEEKIVEESKPIEALQLKGPEAISIKDEKNIDGVFLLSLFQKQGRLVDFLQQDITTFSNAEIGEAARVVHDGCAKILVDYFTMEAIRTEEEGVLVNVEADYNLSEITLTGNLRGSAPYRGELLHHGWKISDQHPPEQLDPKARFIVQPAEIEVR</sequence>
<accession>A0A2D6YNC5</accession>
<organism evidence="2 3">
    <name type="scientific">SAR324 cluster bacterium</name>
    <dbReference type="NCBI Taxonomy" id="2024889"/>
    <lineage>
        <taxon>Bacteria</taxon>
        <taxon>Deltaproteobacteria</taxon>
        <taxon>SAR324 cluster</taxon>
    </lineage>
</organism>
<proteinExistence type="predicted"/>
<evidence type="ECO:0000313" key="2">
    <source>
        <dbReference type="EMBL" id="MAH64664.1"/>
    </source>
</evidence>
<dbReference type="Proteomes" id="UP000226525">
    <property type="component" value="Unassembled WGS sequence"/>
</dbReference>
<feature type="domain" description="DUF2760" evidence="1">
    <location>
        <begin position="123"/>
        <end position="241"/>
    </location>
</feature>
<reference evidence="3" key="1">
    <citation type="submission" date="2017-09" db="EMBL/GenBank/DDBJ databases">
        <title>The Reconstruction of 2,631 Draft Metagenome-Assembled Genomes from the Global Oceans.</title>
        <authorList>
            <person name="Tully B.J."/>
            <person name="Graham E.D."/>
            <person name="Heidelberg J.F."/>
        </authorList>
    </citation>
    <scope>NUCLEOTIDE SEQUENCE [LARGE SCALE GENOMIC DNA]</scope>
</reference>